<dbReference type="PANTHER" id="PTHR12544:SF48">
    <property type="entry name" value="GLUTAMINASE 1"/>
    <property type="match status" value="1"/>
</dbReference>
<feature type="region of interest" description="Disordered" evidence="5">
    <location>
        <begin position="147"/>
        <end position="182"/>
    </location>
</feature>
<evidence type="ECO:0000256" key="4">
    <source>
        <dbReference type="ARBA" id="ARBA00049534"/>
    </source>
</evidence>
<dbReference type="EC" id="3.5.1.2" evidence="2"/>
<dbReference type="Gene3D" id="3.40.710.10">
    <property type="entry name" value="DD-peptidase/beta-lactamase superfamily"/>
    <property type="match status" value="1"/>
</dbReference>
<dbReference type="GO" id="GO:0004359">
    <property type="term" value="F:glutaminase activity"/>
    <property type="evidence" value="ECO:0007669"/>
    <property type="project" value="UniProtKB-EC"/>
</dbReference>
<reference evidence="6 7" key="1">
    <citation type="submission" date="2020-04" db="EMBL/GenBank/DDBJ databases">
        <title>MicrobeNet Type strains.</title>
        <authorList>
            <person name="Nicholson A.C."/>
        </authorList>
    </citation>
    <scope>NUCLEOTIDE SEQUENCE [LARGE SCALE GENOMIC DNA]</scope>
    <source>
        <strain evidence="6 7">JCM 3332</strain>
    </source>
</reference>
<dbReference type="RefSeq" id="WP_084492487.1">
    <property type="nucleotide sequence ID" value="NZ_JAAXOT010000020.1"/>
</dbReference>
<keyword evidence="3" id="KW-0378">Hydrolase</keyword>
<dbReference type="Pfam" id="PF04960">
    <property type="entry name" value="Glutaminase"/>
    <property type="match status" value="1"/>
</dbReference>
<dbReference type="Proteomes" id="UP000570678">
    <property type="component" value="Unassembled WGS sequence"/>
</dbReference>
<comment type="caution">
    <text evidence="6">The sequence shown here is derived from an EMBL/GenBank/DDBJ whole genome shotgun (WGS) entry which is preliminary data.</text>
</comment>
<name>A0A846YR96_9NOCA</name>
<gene>
    <name evidence="6" type="ORF">HGA15_28900</name>
</gene>
<dbReference type="InterPro" id="IPR012338">
    <property type="entry name" value="Beta-lactam/transpept-like"/>
</dbReference>
<dbReference type="PANTHER" id="PTHR12544">
    <property type="entry name" value="GLUTAMINASE"/>
    <property type="match status" value="1"/>
</dbReference>
<organism evidence="6 7">
    <name type="scientific">Nocardia flavorosea</name>
    <dbReference type="NCBI Taxonomy" id="53429"/>
    <lineage>
        <taxon>Bacteria</taxon>
        <taxon>Bacillati</taxon>
        <taxon>Actinomycetota</taxon>
        <taxon>Actinomycetes</taxon>
        <taxon>Mycobacteriales</taxon>
        <taxon>Nocardiaceae</taxon>
        <taxon>Nocardia</taxon>
    </lineage>
</organism>
<keyword evidence="7" id="KW-1185">Reference proteome</keyword>
<comment type="catalytic activity">
    <reaction evidence="4">
        <text>L-glutamine + H2O = L-glutamate + NH4(+)</text>
        <dbReference type="Rhea" id="RHEA:15889"/>
        <dbReference type="ChEBI" id="CHEBI:15377"/>
        <dbReference type="ChEBI" id="CHEBI:28938"/>
        <dbReference type="ChEBI" id="CHEBI:29985"/>
        <dbReference type="ChEBI" id="CHEBI:58359"/>
        <dbReference type="EC" id="3.5.1.2"/>
    </reaction>
</comment>
<dbReference type="GO" id="GO:0006537">
    <property type="term" value="P:glutamate biosynthetic process"/>
    <property type="evidence" value="ECO:0007669"/>
    <property type="project" value="TreeGrafter"/>
</dbReference>
<evidence type="ECO:0000256" key="5">
    <source>
        <dbReference type="SAM" id="MobiDB-lite"/>
    </source>
</evidence>
<protein>
    <recommendedName>
        <fullName evidence="2">glutaminase</fullName>
        <ecNumber evidence="2">3.5.1.2</ecNumber>
    </recommendedName>
</protein>
<dbReference type="EMBL" id="JAAXOT010000020">
    <property type="protein sequence ID" value="NKY60090.1"/>
    <property type="molecule type" value="Genomic_DNA"/>
</dbReference>
<dbReference type="GO" id="GO:0006543">
    <property type="term" value="P:L-glutamine catabolic process"/>
    <property type="evidence" value="ECO:0007669"/>
    <property type="project" value="TreeGrafter"/>
</dbReference>
<evidence type="ECO:0000313" key="6">
    <source>
        <dbReference type="EMBL" id="NKY60090.1"/>
    </source>
</evidence>
<comment type="similarity">
    <text evidence="1">Belongs to the glutaminase family.</text>
</comment>
<dbReference type="SUPFAM" id="SSF56601">
    <property type="entry name" value="beta-lactamase/transpeptidase-like"/>
    <property type="match status" value="1"/>
</dbReference>
<dbReference type="InterPro" id="IPR015868">
    <property type="entry name" value="Glutaminase"/>
</dbReference>
<evidence type="ECO:0000256" key="1">
    <source>
        <dbReference type="ARBA" id="ARBA00011076"/>
    </source>
</evidence>
<accession>A0A846YR96</accession>
<sequence length="182" mass="19633">MFEADVLDVAQHAFTGDLPTEPRVGELIDEAHRRYAGLHDGRVADYIPILAEADPNWFGLTLAGTNDRTHSAGDTGLAFSIRSISKAFVFALVYEAYGHQAVHERVGVNNTRLPFNSVMAVELNGGSPMNPMVNAGAIATTALMPGATPAAGRAKSPHPTDAATGRRPGNRDDHRYSRRQRE</sequence>
<dbReference type="AlphaFoldDB" id="A0A846YR96"/>
<proteinExistence type="inferred from homology"/>
<evidence type="ECO:0000256" key="3">
    <source>
        <dbReference type="ARBA" id="ARBA00022801"/>
    </source>
</evidence>
<evidence type="ECO:0000256" key="2">
    <source>
        <dbReference type="ARBA" id="ARBA00012918"/>
    </source>
</evidence>
<evidence type="ECO:0000313" key="7">
    <source>
        <dbReference type="Proteomes" id="UP000570678"/>
    </source>
</evidence>